<evidence type="ECO:0000256" key="1">
    <source>
        <dbReference type="SAM" id="MobiDB-lite"/>
    </source>
</evidence>
<protein>
    <submittedName>
        <fullName evidence="2">Uncharacterized protein</fullName>
    </submittedName>
</protein>
<dbReference type="RefSeq" id="WP_160369657.1">
    <property type="nucleotide sequence ID" value="NZ_WSQA01000009.1"/>
</dbReference>
<feature type="compositionally biased region" description="Basic and acidic residues" evidence="1">
    <location>
        <begin position="27"/>
        <end position="37"/>
    </location>
</feature>
<dbReference type="OrthoDB" id="793629at2"/>
<feature type="compositionally biased region" description="Basic and acidic residues" evidence="1">
    <location>
        <begin position="49"/>
        <end position="67"/>
    </location>
</feature>
<dbReference type="AlphaFoldDB" id="A0A6N8KZL6"/>
<proteinExistence type="predicted"/>
<accession>A0A6N8KZL6</accession>
<comment type="caution">
    <text evidence="2">The sequence shown here is derived from an EMBL/GenBank/DDBJ whole genome shotgun (WGS) entry which is preliminary data.</text>
</comment>
<sequence>MDMLITVLLIVGGIFYKIYDNYQKEMESSKRRMDQVRRQMQGQQPTPSPEHEARRPAVVQKESRKVQMEPASYQREALPEEVRQLQQKKLERQKLQQKLERQAALQDHTKVEHPEFDLRKAVIQQAILERPYQY</sequence>
<name>A0A6N8KZL6_9SPHI</name>
<evidence type="ECO:0000313" key="3">
    <source>
        <dbReference type="Proteomes" id="UP000435036"/>
    </source>
</evidence>
<gene>
    <name evidence="2" type="ORF">GQF63_12945</name>
</gene>
<evidence type="ECO:0000313" key="2">
    <source>
        <dbReference type="EMBL" id="MVZ62935.1"/>
    </source>
</evidence>
<organism evidence="2 3">
    <name type="scientific">Sphingobacterium humi</name>
    <dbReference type="NCBI Taxonomy" id="1796905"/>
    <lineage>
        <taxon>Bacteria</taxon>
        <taxon>Pseudomonadati</taxon>
        <taxon>Bacteroidota</taxon>
        <taxon>Sphingobacteriia</taxon>
        <taxon>Sphingobacteriales</taxon>
        <taxon>Sphingobacteriaceae</taxon>
        <taxon>Sphingobacterium</taxon>
    </lineage>
</organism>
<reference evidence="2 3" key="1">
    <citation type="submission" date="2019-12" db="EMBL/GenBank/DDBJ databases">
        <authorList>
            <person name="Dong K."/>
        </authorList>
    </citation>
    <scope>NUCLEOTIDE SEQUENCE [LARGE SCALE GENOMIC DNA]</scope>
    <source>
        <strain evidence="2 3">JCM 31225</strain>
    </source>
</reference>
<keyword evidence="3" id="KW-1185">Reference proteome</keyword>
<dbReference type="EMBL" id="WSQA01000009">
    <property type="protein sequence ID" value="MVZ62935.1"/>
    <property type="molecule type" value="Genomic_DNA"/>
</dbReference>
<feature type="region of interest" description="Disordered" evidence="1">
    <location>
        <begin position="27"/>
        <end position="80"/>
    </location>
</feature>
<dbReference type="Proteomes" id="UP000435036">
    <property type="component" value="Unassembled WGS sequence"/>
</dbReference>